<accession>A0AC34G2V9</accession>
<dbReference type="Proteomes" id="UP000887579">
    <property type="component" value="Unplaced"/>
</dbReference>
<name>A0AC34G2V9_9BILA</name>
<protein>
    <submittedName>
        <fullName evidence="2">Uncharacterized protein</fullName>
    </submittedName>
</protein>
<evidence type="ECO:0000313" key="1">
    <source>
        <dbReference type="Proteomes" id="UP000887579"/>
    </source>
</evidence>
<evidence type="ECO:0000313" key="2">
    <source>
        <dbReference type="WBParaSite" id="ES5_v2.g23914.t1"/>
    </source>
</evidence>
<organism evidence="1 2">
    <name type="scientific">Panagrolaimus sp. ES5</name>
    <dbReference type="NCBI Taxonomy" id="591445"/>
    <lineage>
        <taxon>Eukaryota</taxon>
        <taxon>Metazoa</taxon>
        <taxon>Ecdysozoa</taxon>
        <taxon>Nematoda</taxon>
        <taxon>Chromadorea</taxon>
        <taxon>Rhabditida</taxon>
        <taxon>Tylenchina</taxon>
        <taxon>Panagrolaimomorpha</taxon>
        <taxon>Panagrolaimoidea</taxon>
        <taxon>Panagrolaimidae</taxon>
        <taxon>Panagrolaimus</taxon>
    </lineage>
</organism>
<dbReference type="WBParaSite" id="ES5_v2.g23914.t1">
    <property type="protein sequence ID" value="ES5_v2.g23914.t1"/>
    <property type="gene ID" value="ES5_v2.g23914"/>
</dbReference>
<proteinExistence type="predicted"/>
<sequence>MEFIYSDITSYVPRQYSKEIIENWSNIEPGLSQLMKKYRPIKISDYQYGLSNSRKQNSRLIVFEFDDKTKVREYRRAGNFWRCCVCSYTRGMRHGKKIKAAKLFIKYGIVFVDKAHNCKSRDISIVNRIQDILESTAIVHTNYNKERAKEWLKLAENNTNDTDVPAASKTNTVLTTTASRNPKYKEEEDDDCIILDVKPKILNG</sequence>
<reference evidence="2" key="1">
    <citation type="submission" date="2022-11" db="UniProtKB">
        <authorList>
            <consortium name="WormBaseParasite"/>
        </authorList>
    </citation>
    <scope>IDENTIFICATION</scope>
</reference>